<organism evidence="9 10">
    <name type="scientific">Hwanghaeella grinnelliae</name>
    <dbReference type="NCBI Taxonomy" id="2500179"/>
    <lineage>
        <taxon>Bacteria</taxon>
        <taxon>Pseudomonadati</taxon>
        <taxon>Pseudomonadota</taxon>
        <taxon>Alphaproteobacteria</taxon>
        <taxon>Rhodospirillales</taxon>
        <taxon>Rhodospirillaceae</taxon>
        <taxon>Hwanghaeella</taxon>
    </lineage>
</organism>
<evidence type="ECO:0000256" key="4">
    <source>
        <dbReference type="ARBA" id="ARBA00023065"/>
    </source>
</evidence>
<dbReference type="GO" id="GO:0005886">
    <property type="term" value="C:plasma membrane"/>
    <property type="evidence" value="ECO:0007669"/>
    <property type="project" value="UniProtKB-SubCell"/>
</dbReference>
<reference evidence="10" key="1">
    <citation type="submission" date="2019-01" db="EMBL/GenBank/DDBJ databases">
        <title>Gri0909 isolated from a small marine red alga.</title>
        <authorList>
            <person name="Kim J."/>
            <person name="Jeong S.E."/>
            <person name="Jeon C.O."/>
        </authorList>
    </citation>
    <scope>NUCLEOTIDE SEQUENCE [LARGE SCALE GENOMIC DNA]</scope>
    <source>
        <strain evidence="10">Gri0909</strain>
    </source>
</reference>
<dbReference type="RefSeq" id="WP_127766146.1">
    <property type="nucleotide sequence ID" value="NZ_SADE01000002.1"/>
</dbReference>
<gene>
    <name evidence="8" type="primary">atpH</name>
    <name evidence="9" type="ORF">EOI86_15965</name>
</gene>
<protein>
    <recommendedName>
        <fullName evidence="8">ATP synthase subunit delta</fullName>
    </recommendedName>
    <alternativeName>
        <fullName evidence="8">ATP synthase F(1) sector subunit delta</fullName>
    </alternativeName>
    <alternativeName>
        <fullName evidence="8">F-type ATPase subunit delta</fullName>
        <shortName evidence="8">F-ATPase subunit delta</shortName>
    </alternativeName>
</protein>
<evidence type="ECO:0000256" key="5">
    <source>
        <dbReference type="ARBA" id="ARBA00023136"/>
    </source>
</evidence>
<keyword evidence="3 8" id="KW-0375">Hydrogen ion transport</keyword>
<dbReference type="Proteomes" id="UP000287447">
    <property type="component" value="Unassembled WGS sequence"/>
</dbReference>
<keyword evidence="4 8" id="KW-0406">Ion transport</keyword>
<evidence type="ECO:0000256" key="3">
    <source>
        <dbReference type="ARBA" id="ARBA00022781"/>
    </source>
</evidence>
<evidence type="ECO:0000313" key="9">
    <source>
        <dbReference type="EMBL" id="RVU36670.1"/>
    </source>
</evidence>
<name>A0A437QQ99_9PROT</name>
<dbReference type="PRINTS" id="PR00125">
    <property type="entry name" value="ATPASEDELTA"/>
</dbReference>
<evidence type="ECO:0000256" key="2">
    <source>
        <dbReference type="ARBA" id="ARBA00022448"/>
    </source>
</evidence>
<keyword evidence="8" id="KW-1003">Cell membrane</keyword>
<dbReference type="NCBIfam" id="TIGR01145">
    <property type="entry name" value="ATP_synt_delta"/>
    <property type="match status" value="1"/>
</dbReference>
<dbReference type="PANTHER" id="PTHR11910">
    <property type="entry name" value="ATP SYNTHASE DELTA CHAIN"/>
    <property type="match status" value="1"/>
</dbReference>
<dbReference type="GO" id="GO:0046933">
    <property type="term" value="F:proton-transporting ATP synthase activity, rotational mechanism"/>
    <property type="evidence" value="ECO:0007669"/>
    <property type="project" value="UniProtKB-UniRule"/>
</dbReference>
<dbReference type="AlphaFoldDB" id="A0A437QQ99"/>
<dbReference type="Pfam" id="PF00213">
    <property type="entry name" value="OSCP"/>
    <property type="match status" value="1"/>
</dbReference>
<keyword evidence="2 8" id="KW-0813">Transport</keyword>
<dbReference type="PROSITE" id="PS00389">
    <property type="entry name" value="ATPASE_DELTA"/>
    <property type="match status" value="1"/>
</dbReference>
<evidence type="ECO:0000256" key="6">
    <source>
        <dbReference type="ARBA" id="ARBA00023196"/>
    </source>
</evidence>
<dbReference type="InterPro" id="IPR020781">
    <property type="entry name" value="ATPase_OSCP/d_CS"/>
</dbReference>
<evidence type="ECO:0000256" key="7">
    <source>
        <dbReference type="ARBA" id="ARBA00023310"/>
    </source>
</evidence>
<dbReference type="InterPro" id="IPR026015">
    <property type="entry name" value="ATP_synth_OSCP/delta_N_sf"/>
</dbReference>
<evidence type="ECO:0000256" key="1">
    <source>
        <dbReference type="ARBA" id="ARBA00004370"/>
    </source>
</evidence>
<accession>A0A437QQ99</accession>
<dbReference type="GO" id="GO:0045259">
    <property type="term" value="C:proton-transporting ATP synthase complex"/>
    <property type="evidence" value="ECO:0007669"/>
    <property type="project" value="UniProtKB-KW"/>
</dbReference>
<dbReference type="SUPFAM" id="SSF47928">
    <property type="entry name" value="N-terminal domain of the delta subunit of the F1F0-ATP synthase"/>
    <property type="match status" value="1"/>
</dbReference>
<proteinExistence type="inferred from homology"/>
<keyword evidence="6 8" id="KW-0139">CF(1)</keyword>
<comment type="function">
    <text evidence="8">F(1)F(0) ATP synthase produces ATP from ADP in the presence of a proton or sodium gradient. F-type ATPases consist of two structural domains, F(1) containing the extramembraneous catalytic core and F(0) containing the membrane proton channel, linked together by a central stalk and a peripheral stalk. During catalysis, ATP synthesis in the catalytic domain of F(1) is coupled via a rotary mechanism of the central stalk subunits to proton translocation.</text>
</comment>
<dbReference type="NCBIfam" id="NF004406">
    <property type="entry name" value="PRK05758.3-2"/>
    <property type="match status" value="1"/>
</dbReference>
<dbReference type="EMBL" id="SADE01000002">
    <property type="protein sequence ID" value="RVU36670.1"/>
    <property type="molecule type" value="Genomic_DNA"/>
</dbReference>
<dbReference type="Gene3D" id="1.10.520.20">
    <property type="entry name" value="N-terminal domain of the delta subunit of the F1F0-ATP synthase"/>
    <property type="match status" value="1"/>
</dbReference>
<dbReference type="HAMAP" id="MF_01416">
    <property type="entry name" value="ATP_synth_delta_bact"/>
    <property type="match status" value="1"/>
</dbReference>
<keyword evidence="10" id="KW-1185">Reference proteome</keyword>
<comment type="caution">
    <text evidence="9">The sequence shown here is derived from an EMBL/GenBank/DDBJ whole genome shotgun (WGS) entry which is preliminary data.</text>
</comment>
<comment type="subcellular location">
    <subcellularLocation>
        <location evidence="8">Cell membrane</location>
        <topology evidence="8">Peripheral membrane protein</topology>
    </subcellularLocation>
    <subcellularLocation>
        <location evidence="1">Membrane</location>
    </subcellularLocation>
</comment>
<evidence type="ECO:0000313" key="10">
    <source>
        <dbReference type="Proteomes" id="UP000287447"/>
    </source>
</evidence>
<keyword evidence="5 8" id="KW-0472">Membrane</keyword>
<comment type="similarity">
    <text evidence="8">Belongs to the ATPase delta chain family.</text>
</comment>
<evidence type="ECO:0000256" key="8">
    <source>
        <dbReference type="HAMAP-Rule" id="MF_01416"/>
    </source>
</evidence>
<comment type="function">
    <text evidence="8">This protein is part of the stalk that links CF(0) to CF(1). It either transmits conformational changes from CF(0) to CF(1) or is implicated in proton conduction.</text>
</comment>
<keyword evidence="7 8" id="KW-0066">ATP synthesis</keyword>
<dbReference type="OrthoDB" id="9796185at2"/>
<sequence length="184" mass="19550">MAAKGGVNEIAARYAKALFDLADEQKALDPVAEDLRTVQQLVSESDDLRRMVRSPVISRGDQGKAISAILDKAGTSELTGKFIGYLASQRRLFALGAITKAFLAELAKRRGEVTAEVVSARSLSDAQVEAVEEALNNVVGGKVAVEHRVDPSLIGGLIVKVGSRMVDSSMATQLQKLKLAMKGA</sequence>
<dbReference type="InterPro" id="IPR000711">
    <property type="entry name" value="ATPase_OSCP/dsu"/>
</dbReference>